<dbReference type="PANTHER" id="PTHR24396:SF22">
    <property type="entry name" value="PROTEIN WIZ"/>
    <property type="match status" value="1"/>
</dbReference>
<keyword evidence="4" id="KW-0862">Zinc</keyword>
<evidence type="ECO:0000256" key="1">
    <source>
        <dbReference type="ARBA" id="ARBA00004123"/>
    </source>
</evidence>
<dbReference type="PANTHER" id="PTHR24396">
    <property type="entry name" value="ZINC FINGER PROTEIN"/>
    <property type="match status" value="1"/>
</dbReference>
<dbReference type="EMBL" id="JAHRIO010042126">
    <property type="protein sequence ID" value="MEQ2172502.1"/>
    <property type="molecule type" value="Genomic_DNA"/>
</dbReference>
<evidence type="ECO:0000256" key="6">
    <source>
        <dbReference type="PROSITE-ProRule" id="PRU00042"/>
    </source>
</evidence>
<feature type="domain" description="C2H2-type" evidence="8">
    <location>
        <begin position="82"/>
        <end position="109"/>
    </location>
</feature>
<evidence type="ECO:0000313" key="9">
    <source>
        <dbReference type="EMBL" id="MEQ2172502.1"/>
    </source>
</evidence>
<dbReference type="InterPro" id="IPR013087">
    <property type="entry name" value="Znf_C2H2_type"/>
</dbReference>
<feature type="domain" description="C2H2-type" evidence="8">
    <location>
        <begin position="264"/>
        <end position="286"/>
    </location>
</feature>
<accession>A0ABV0NM68</accession>
<evidence type="ECO:0000256" key="5">
    <source>
        <dbReference type="ARBA" id="ARBA00023242"/>
    </source>
</evidence>
<dbReference type="PROSITE" id="PS50157">
    <property type="entry name" value="ZINC_FINGER_C2H2_2"/>
    <property type="match status" value="3"/>
</dbReference>
<evidence type="ECO:0000256" key="2">
    <source>
        <dbReference type="ARBA" id="ARBA00022723"/>
    </source>
</evidence>
<evidence type="ECO:0000259" key="8">
    <source>
        <dbReference type="PROSITE" id="PS50157"/>
    </source>
</evidence>
<organism evidence="9 10">
    <name type="scientific">Goodea atripinnis</name>
    <dbReference type="NCBI Taxonomy" id="208336"/>
    <lineage>
        <taxon>Eukaryota</taxon>
        <taxon>Metazoa</taxon>
        <taxon>Chordata</taxon>
        <taxon>Craniata</taxon>
        <taxon>Vertebrata</taxon>
        <taxon>Euteleostomi</taxon>
        <taxon>Actinopterygii</taxon>
        <taxon>Neopterygii</taxon>
        <taxon>Teleostei</taxon>
        <taxon>Neoteleostei</taxon>
        <taxon>Acanthomorphata</taxon>
        <taxon>Ovalentaria</taxon>
        <taxon>Atherinomorphae</taxon>
        <taxon>Cyprinodontiformes</taxon>
        <taxon>Goodeidae</taxon>
        <taxon>Goodea</taxon>
    </lineage>
</organism>
<dbReference type="SMART" id="SM00355">
    <property type="entry name" value="ZnF_C2H2"/>
    <property type="match status" value="3"/>
</dbReference>
<feature type="compositionally biased region" description="Basic and acidic residues" evidence="7">
    <location>
        <begin position="248"/>
        <end position="262"/>
    </location>
</feature>
<feature type="region of interest" description="Disordered" evidence="7">
    <location>
        <begin position="129"/>
        <end position="159"/>
    </location>
</feature>
<feature type="non-terminal residue" evidence="9">
    <location>
        <position position="1"/>
    </location>
</feature>
<evidence type="ECO:0000313" key="10">
    <source>
        <dbReference type="Proteomes" id="UP001476798"/>
    </source>
</evidence>
<dbReference type="Gene3D" id="3.30.160.60">
    <property type="entry name" value="Classic Zinc Finger"/>
    <property type="match status" value="1"/>
</dbReference>
<protein>
    <recommendedName>
        <fullName evidence="8">C2H2-type domain-containing protein</fullName>
    </recommendedName>
</protein>
<dbReference type="Pfam" id="PF13894">
    <property type="entry name" value="zf-C2H2_4"/>
    <property type="match status" value="1"/>
</dbReference>
<dbReference type="InterPro" id="IPR036236">
    <property type="entry name" value="Znf_C2H2_sf"/>
</dbReference>
<keyword evidence="5" id="KW-0539">Nucleus</keyword>
<proteinExistence type="predicted"/>
<dbReference type="InterPro" id="IPR051643">
    <property type="entry name" value="Transcr_Reg_ZincFinger"/>
</dbReference>
<dbReference type="SUPFAM" id="SSF57667">
    <property type="entry name" value="beta-beta-alpha zinc fingers"/>
    <property type="match status" value="1"/>
</dbReference>
<comment type="caution">
    <text evidence="9">The sequence shown here is derived from an EMBL/GenBank/DDBJ whole genome shotgun (WGS) entry which is preliminary data.</text>
</comment>
<name>A0ABV0NM68_9TELE</name>
<evidence type="ECO:0000256" key="4">
    <source>
        <dbReference type="ARBA" id="ARBA00022833"/>
    </source>
</evidence>
<gene>
    <name evidence="9" type="ORF">GOODEAATRI_021730</name>
</gene>
<dbReference type="Proteomes" id="UP001476798">
    <property type="component" value="Unassembled WGS sequence"/>
</dbReference>
<evidence type="ECO:0000256" key="7">
    <source>
        <dbReference type="SAM" id="MobiDB-lite"/>
    </source>
</evidence>
<feature type="region of interest" description="Disordered" evidence="7">
    <location>
        <begin position="243"/>
        <end position="262"/>
    </location>
</feature>
<sequence>EPPKEIGCEYCGEYFENRKGLSSHARSHLRQMGITEWSVNGSPIDTLREIITRRGLPCALPLKPLKTPPSSSPGPPRSPLDIRCEFCGEYFENRKGLSSHARSHLRQMGITEWSVNGSPIDTLREVMHKRGSGASSRSDQGVKKESSQGTKSPLWENVGGARGSEGLGISGYQSSKFCKSPLSLVQSGSRVLKQGLGSAGPSASQPAGKLFRLSPLGKRPSSDQAQSTETAASQAHRLKTFPSLQHDFSYKRKPSPEKHGHQDPSCELCGFYFENRKALASHARAHLRQFGVTEWSVNGSPIETLSAWIRNRPQKVLEMHRNYMQGNRSTQKKVRGARSL</sequence>
<keyword evidence="2" id="KW-0479">Metal-binding</keyword>
<keyword evidence="10" id="KW-1185">Reference proteome</keyword>
<feature type="compositionally biased region" description="Low complexity" evidence="7">
    <location>
        <begin position="222"/>
        <end position="235"/>
    </location>
</feature>
<dbReference type="PROSITE" id="PS00028">
    <property type="entry name" value="ZINC_FINGER_C2H2_1"/>
    <property type="match status" value="3"/>
</dbReference>
<reference evidence="9 10" key="1">
    <citation type="submission" date="2021-06" db="EMBL/GenBank/DDBJ databases">
        <authorList>
            <person name="Palmer J.M."/>
        </authorList>
    </citation>
    <scope>NUCLEOTIDE SEQUENCE [LARGE SCALE GENOMIC DNA]</scope>
    <source>
        <strain evidence="9 10">GA_2019</strain>
        <tissue evidence="9">Muscle</tissue>
    </source>
</reference>
<feature type="domain" description="C2H2-type" evidence="8">
    <location>
        <begin position="6"/>
        <end position="33"/>
    </location>
</feature>
<evidence type="ECO:0000256" key="3">
    <source>
        <dbReference type="ARBA" id="ARBA00022771"/>
    </source>
</evidence>
<keyword evidence="3 6" id="KW-0863">Zinc-finger</keyword>
<comment type="subcellular location">
    <subcellularLocation>
        <location evidence="1">Nucleus</location>
    </subcellularLocation>
</comment>
<feature type="region of interest" description="Disordered" evidence="7">
    <location>
        <begin position="194"/>
        <end position="238"/>
    </location>
</feature>